<accession>K6ZPZ8</accession>
<dbReference type="EMBL" id="BAEP01000060">
    <property type="protein sequence ID" value="GAC25405.1"/>
    <property type="molecule type" value="Genomic_DNA"/>
</dbReference>
<sequence>MKIGSNYRVFNNNMKRHKGNKARLLAAIHKKNCQKHD</sequence>
<protein>
    <submittedName>
        <fullName evidence="1">Uncharacterized protein</fullName>
    </submittedName>
</protein>
<name>K6ZPZ8_9ALTE</name>
<dbReference type="AlphaFoldDB" id="K6ZPZ8"/>
<evidence type="ECO:0000313" key="1">
    <source>
        <dbReference type="EMBL" id="GAC25405.1"/>
    </source>
</evidence>
<proteinExistence type="predicted"/>
<reference evidence="1 2" key="1">
    <citation type="journal article" date="2017" name="Antonie Van Leeuwenhoek">
        <title>Rhizobium rhizosphaerae sp. nov., a novel species isolated from rice rhizosphere.</title>
        <authorList>
            <person name="Zhao J.J."/>
            <person name="Zhang J."/>
            <person name="Zhang R.J."/>
            <person name="Zhang C.W."/>
            <person name="Yin H.Q."/>
            <person name="Zhang X.X."/>
        </authorList>
    </citation>
    <scope>NUCLEOTIDE SEQUENCE [LARGE SCALE GENOMIC DNA]</scope>
    <source>
        <strain evidence="1 2">KMM 241</strain>
    </source>
</reference>
<evidence type="ECO:0000313" key="2">
    <source>
        <dbReference type="Proteomes" id="UP000006263"/>
    </source>
</evidence>
<dbReference type="Proteomes" id="UP000006263">
    <property type="component" value="Unassembled WGS sequence"/>
</dbReference>
<comment type="caution">
    <text evidence="1">The sequence shown here is derived from an EMBL/GenBank/DDBJ whole genome shotgun (WGS) entry which is preliminary data.</text>
</comment>
<gene>
    <name evidence="1" type="ORF">GMES_3116</name>
</gene>
<organism evidence="1 2">
    <name type="scientific">Paraglaciecola mesophila KMM 241</name>
    <dbReference type="NCBI Taxonomy" id="1128912"/>
    <lineage>
        <taxon>Bacteria</taxon>
        <taxon>Pseudomonadati</taxon>
        <taxon>Pseudomonadota</taxon>
        <taxon>Gammaproteobacteria</taxon>
        <taxon>Alteromonadales</taxon>
        <taxon>Alteromonadaceae</taxon>
        <taxon>Paraglaciecola</taxon>
    </lineage>
</organism>